<dbReference type="Proteomes" id="UP000632454">
    <property type="component" value="Unassembled WGS sequence"/>
</dbReference>
<dbReference type="InterPro" id="IPR015867">
    <property type="entry name" value="N-reg_PII/ATP_PRibTrfase_C"/>
</dbReference>
<dbReference type="PANTHER" id="PTHR30115">
    <property type="entry name" value="NITROGEN REGULATORY PROTEIN P-II"/>
    <property type="match status" value="1"/>
</dbReference>
<dbReference type="PRINTS" id="PR00340">
    <property type="entry name" value="PIIGLNB"/>
</dbReference>
<dbReference type="Pfam" id="PF00543">
    <property type="entry name" value="P-II"/>
    <property type="match status" value="1"/>
</dbReference>
<sequence length="106" mass="11237">MVKPFVVDDVKAALDDLGVGGVTTTVVQGYGRQRGHTEVYRGADYAIDFVPKTRLETVVDDALTDRVVDAITLAARMGTIGDGKIWVSRVEAVTRVRTGATGSGAL</sequence>
<dbReference type="SUPFAM" id="SSF54913">
    <property type="entry name" value="GlnB-like"/>
    <property type="match status" value="1"/>
</dbReference>
<gene>
    <name evidence="1" type="primary">glnB</name>
    <name evidence="1" type="ORF">GCM10007298_15740</name>
</gene>
<name>A0ABQ1UMF1_9NOCA</name>
<reference evidence="2" key="1">
    <citation type="journal article" date="2019" name="Int. J. Syst. Evol. Microbiol.">
        <title>The Global Catalogue of Microorganisms (GCM) 10K type strain sequencing project: providing services to taxonomists for standard genome sequencing and annotation.</title>
        <authorList>
            <consortium name="The Broad Institute Genomics Platform"/>
            <consortium name="The Broad Institute Genome Sequencing Center for Infectious Disease"/>
            <person name="Wu L."/>
            <person name="Ma J."/>
        </authorList>
    </citation>
    <scope>NUCLEOTIDE SEQUENCE [LARGE SCALE GENOMIC DNA]</scope>
    <source>
        <strain evidence="2">CCM 7855</strain>
    </source>
</reference>
<dbReference type="Gene3D" id="3.30.70.120">
    <property type="match status" value="1"/>
</dbReference>
<dbReference type="SMART" id="SM00938">
    <property type="entry name" value="P-II"/>
    <property type="match status" value="1"/>
</dbReference>
<proteinExistence type="predicted"/>
<comment type="caution">
    <text evidence="1">The sequence shown here is derived from an EMBL/GenBank/DDBJ whole genome shotgun (WGS) entry which is preliminary data.</text>
</comment>
<organism evidence="1 2">
    <name type="scientific">Williamsia phyllosphaerae</name>
    <dbReference type="NCBI Taxonomy" id="885042"/>
    <lineage>
        <taxon>Bacteria</taxon>
        <taxon>Bacillati</taxon>
        <taxon>Actinomycetota</taxon>
        <taxon>Actinomycetes</taxon>
        <taxon>Mycobacteriales</taxon>
        <taxon>Nocardiaceae</taxon>
        <taxon>Williamsia</taxon>
    </lineage>
</organism>
<accession>A0ABQ1UMF1</accession>
<dbReference type="InterPro" id="IPR002187">
    <property type="entry name" value="N-reg_PII"/>
</dbReference>
<keyword evidence="2" id="KW-1185">Reference proteome</keyword>
<dbReference type="PANTHER" id="PTHR30115:SF11">
    <property type="entry name" value="NITROGEN REGULATORY PROTEIN P-II HOMOLOG"/>
    <property type="match status" value="1"/>
</dbReference>
<evidence type="ECO:0000313" key="1">
    <source>
        <dbReference type="EMBL" id="GGF20648.1"/>
    </source>
</evidence>
<protein>
    <submittedName>
        <fullName evidence="1">Nitrogen regulatory protein P-II</fullName>
    </submittedName>
</protein>
<dbReference type="EMBL" id="BMCS01000001">
    <property type="protein sequence ID" value="GGF20648.1"/>
    <property type="molecule type" value="Genomic_DNA"/>
</dbReference>
<dbReference type="InterPro" id="IPR011322">
    <property type="entry name" value="N-reg_PII-like_a/b"/>
</dbReference>
<evidence type="ECO:0000313" key="2">
    <source>
        <dbReference type="Proteomes" id="UP000632454"/>
    </source>
</evidence>
<dbReference type="PROSITE" id="PS51343">
    <property type="entry name" value="PII_GLNB_DOM"/>
    <property type="match status" value="1"/>
</dbReference>